<feature type="region of interest" description="Disordered" evidence="1">
    <location>
        <begin position="106"/>
        <end position="135"/>
    </location>
</feature>
<protein>
    <submittedName>
        <fullName evidence="3">Uncharacterized protein</fullName>
    </submittedName>
</protein>
<feature type="region of interest" description="Disordered" evidence="1">
    <location>
        <begin position="35"/>
        <end position="60"/>
    </location>
</feature>
<evidence type="ECO:0000256" key="2">
    <source>
        <dbReference type="SAM" id="SignalP"/>
    </source>
</evidence>
<evidence type="ECO:0000313" key="4">
    <source>
        <dbReference type="Proteomes" id="UP000267251"/>
    </source>
</evidence>
<organism evidence="3 4">
    <name type="scientific">Piptocephalis cylindrospora</name>
    <dbReference type="NCBI Taxonomy" id="1907219"/>
    <lineage>
        <taxon>Eukaryota</taxon>
        <taxon>Fungi</taxon>
        <taxon>Fungi incertae sedis</taxon>
        <taxon>Zoopagomycota</taxon>
        <taxon>Zoopagomycotina</taxon>
        <taxon>Zoopagomycetes</taxon>
        <taxon>Zoopagales</taxon>
        <taxon>Piptocephalidaceae</taxon>
        <taxon>Piptocephalis</taxon>
    </lineage>
</organism>
<keyword evidence="2" id="KW-0732">Signal</keyword>
<feature type="compositionally biased region" description="Polar residues" evidence="1">
    <location>
        <begin position="109"/>
        <end position="135"/>
    </location>
</feature>
<reference evidence="4" key="1">
    <citation type="journal article" date="2018" name="Nat. Microbiol.">
        <title>Leveraging single-cell genomics to expand the fungal tree of life.</title>
        <authorList>
            <person name="Ahrendt S.R."/>
            <person name="Quandt C.A."/>
            <person name="Ciobanu D."/>
            <person name="Clum A."/>
            <person name="Salamov A."/>
            <person name="Andreopoulos B."/>
            <person name="Cheng J.F."/>
            <person name="Woyke T."/>
            <person name="Pelin A."/>
            <person name="Henrissat B."/>
            <person name="Reynolds N.K."/>
            <person name="Benny G.L."/>
            <person name="Smith M.E."/>
            <person name="James T.Y."/>
            <person name="Grigoriev I.V."/>
        </authorList>
    </citation>
    <scope>NUCLEOTIDE SEQUENCE [LARGE SCALE GENOMIC DNA]</scope>
</reference>
<sequence length="135" mass="13965">MNAPACVYWLLVLSWISPWIPLAHTYPSLEKVLSKTTSSSAHPNAQVSAGGTGAVAKPLDTLSTERPTNIPYIPILGASAAVGLTMATYKTNKGLREYNETLAAAANGTEPSKSNGIPSFLGGSNDTTASNGKSS</sequence>
<dbReference type="OrthoDB" id="10546675at2759"/>
<gene>
    <name evidence="3" type="ORF">BJ684DRAFT_16169</name>
</gene>
<accession>A0A4P9Y3C0</accession>
<dbReference type="Proteomes" id="UP000267251">
    <property type="component" value="Unassembled WGS sequence"/>
</dbReference>
<feature type="chain" id="PRO_5020410176" evidence="2">
    <location>
        <begin position="26"/>
        <end position="135"/>
    </location>
</feature>
<feature type="signal peptide" evidence="2">
    <location>
        <begin position="1"/>
        <end position="25"/>
    </location>
</feature>
<dbReference type="EMBL" id="KZ988023">
    <property type="protein sequence ID" value="RKP13428.1"/>
    <property type="molecule type" value="Genomic_DNA"/>
</dbReference>
<proteinExistence type="predicted"/>
<feature type="compositionally biased region" description="Polar residues" evidence="1">
    <location>
        <begin position="35"/>
        <end position="49"/>
    </location>
</feature>
<evidence type="ECO:0000256" key="1">
    <source>
        <dbReference type="SAM" id="MobiDB-lite"/>
    </source>
</evidence>
<keyword evidence="4" id="KW-1185">Reference proteome</keyword>
<name>A0A4P9Y3C0_9FUNG</name>
<dbReference type="AlphaFoldDB" id="A0A4P9Y3C0"/>
<evidence type="ECO:0000313" key="3">
    <source>
        <dbReference type="EMBL" id="RKP13428.1"/>
    </source>
</evidence>